<feature type="chain" id="PRO_5040821758" evidence="1">
    <location>
        <begin position="20"/>
        <end position="249"/>
    </location>
</feature>
<keyword evidence="3" id="KW-1185">Reference proteome</keyword>
<evidence type="ECO:0000256" key="1">
    <source>
        <dbReference type="SAM" id="SignalP"/>
    </source>
</evidence>
<dbReference type="AlphaFoldDB" id="A0A9W4U1F8"/>
<evidence type="ECO:0000313" key="3">
    <source>
        <dbReference type="Proteomes" id="UP001152607"/>
    </source>
</evidence>
<keyword evidence="1" id="KW-0732">Signal</keyword>
<reference evidence="2" key="1">
    <citation type="submission" date="2023-01" db="EMBL/GenBank/DDBJ databases">
        <authorList>
            <person name="Van Ghelder C."/>
            <person name="Rancurel C."/>
        </authorList>
    </citation>
    <scope>NUCLEOTIDE SEQUENCE</scope>
    <source>
        <strain evidence="2">CNCM I-4278</strain>
    </source>
</reference>
<accession>A0A9W4U1F8</accession>
<evidence type="ECO:0000313" key="2">
    <source>
        <dbReference type="EMBL" id="CAI6228408.1"/>
    </source>
</evidence>
<sequence>MGRLSFLVCLANAFSMVLAVAVAAGEDALYVCGAKGVSVRLPPDLEGYASDQQSRAWQPPPRGFYFKPWNMIYATHAANLALRNFQYDPSLVDDSQPNGDINDLSSFQIPGNDTVFTTYGVDTRLTLSADRLKFSGTGIITGAYSTYNLLAWGCDENRLPYYANYATATELTGTPAGIDIMSIEDTGMDDKTFAAIRDALVKLGNAEITEMARNLTKTNQDGARRNLDRITTCDDYCKTNQNMREIIGA</sequence>
<gene>
    <name evidence="2" type="ORF">PDIGIT_LOCUS118</name>
</gene>
<name>A0A9W4U1F8_9PLEO</name>
<protein>
    <submittedName>
        <fullName evidence="2">Uncharacterized protein</fullName>
    </submittedName>
</protein>
<proteinExistence type="predicted"/>
<dbReference type="OrthoDB" id="4821403at2759"/>
<organism evidence="2 3">
    <name type="scientific">Periconia digitata</name>
    <dbReference type="NCBI Taxonomy" id="1303443"/>
    <lineage>
        <taxon>Eukaryota</taxon>
        <taxon>Fungi</taxon>
        <taxon>Dikarya</taxon>
        <taxon>Ascomycota</taxon>
        <taxon>Pezizomycotina</taxon>
        <taxon>Dothideomycetes</taxon>
        <taxon>Pleosporomycetidae</taxon>
        <taxon>Pleosporales</taxon>
        <taxon>Massarineae</taxon>
        <taxon>Periconiaceae</taxon>
        <taxon>Periconia</taxon>
    </lineage>
</organism>
<feature type="signal peptide" evidence="1">
    <location>
        <begin position="1"/>
        <end position="19"/>
    </location>
</feature>
<comment type="caution">
    <text evidence="2">The sequence shown here is derived from an EMBL/GenBank/DDBJ whole genome shotgun (WGS) entry which is preliminary data.</text>
</comment>
<dbReference type="EMBL" id="CAOQHR010000001">
    <property type="protein sequence ID" value="CAI6228408.1"/>
    <property type="molecule type" value="Genomic_DNA"/>
</dbReference>
<dbReference type="Proteomes" id="UP001152607">
    <property type="component" value="Unassembled WGS sequence"/>
</dbReference>